<dbReference type="AlphaFoldDB" id="A0A917NZC6"/>
<dbReference type="Proteomes" id="UP000661507">
    <property type="component" value="Unassembled WGS sequence"/>
</dbReference>
<evidence type="ECO:0000313" key="3">
    <source>
        <dbReference type="EMBL" id="GGJ43180.1"/>
    </source>
</evidence>
<dbReference type="Pfam" id="PF01266">
    <property type="entry name" value="DAO"/>
    <property type="match status" value="1"/>
</dbReference>
<sequence length="398" mass="43212">MACAFWLANDGRQVTVVDRDPAGDKSSFGNAGAVAVPEVVPASQPRLVWRIPGWLLDPLGPLALRPSHLPGMIPWLLRFLRAGRTEEVARIAALLSALNRRAQDDMLALLTSLDLQGDLHRKGALAVYETDVGFERDADEWALRQRHGIRCEVIDGDAARELEPSLGALVRRAVIMPQWSHVSDPKRVVDRLREFLLQRGVAFVASEALAIEAGEQPAVRLADGTRLAGASMVVAAGAWSGWLAASLHDRVLLESERGYNMTFAAPGIDVHRPLVFAERKFVATPLAIGLRIGGAAEFAGLAAPANYERAHSLVQSARRYLPGLPAEGGMPWMGQRPSTPDSLPVIGRSPRHKRVFYAFGHGHLGLTQSSTTGRLLAELVADRDPPLDLSPFSIERFG</sequence>
<reference evidence="3" key="1">
    <citation type="journal article" date="2014" name="Int. J. Syst. Evol. Microbiol.">
        <title>Complete genome sequence of Corynebacterium casei LMG S-19264T (=DSM 44701T), isolated from a smear-ripened cheese.</title>
        <authorList>
            <consortium name="US DOE Joint Genome Institute (JGI-PGF)"/>
            <person name="Walter F."/>
            <person name="Albersmeier A."/>
            <person name="Kalinowski J."/>
            <person name="Ruckert C."/>
        </authorList>
    </citation>
    <scope>NUCLEOTIDE SEQUENCE</scope>
    <source>
        <strain evidence="3">CGMCC 1.3617</strain>
    </source>
</reference>
<dbReference type="PANTHER" id="PTHR13847:SF289">
    <property type="entry name" value="GLYCINE OXIDASE"/>
    <property type="match status" value="1"/>
</dbReference>
<gene>
    <name evidence="3" type="ORF">GCM10011320_58370</name>
</gene>
<dbReference type="SUPFAM" id="SSF54373">
    <property type="entry name" value="FAD-linked reductases, C-terminal domain"/>
    <property type="match status" value="1"/>
</dbReference>
<dbReference type="GO" id="GO:0016491">
    <property type="term" value="F:oxidoreductase activity"/>
    <property type="evidence" value="ECO:0007669"/>
    <property type="project" value="UniProtKB-KW"/>
</dbReference>
<dbReference type="InterPro" id="IPR036188">
    <property type="entry name" value="FAD/NAD-bd_sf"/>
</dbReference>
<proteinExistence type="predicted"/>
<evidence type="ECO:0000259" key="2">
    <source>
        <dbReference type="Pfam" id="PF01266"/>
    </source>
</evidence>
<name>A0A917NZC6_9PROT</name>
<feature type="domain" description="FAD dependent oxidoreductase" evidence="2">
    <location>
        <begin position="2"/>
        <end position="379"/>
    </location>
</feature>
<keyword evidence="4" id="KW-1185">Reference proteome</keyword>
<organism evidence="3 4">
    <name type="scientific">Neoroseomonas lacus</name>
    <dbReference type="NCBI Taxonomy" id="287609"/>
    <lineage>
        <taxon>Bacteria</taxon>
        <taxon>Pseudomonadati</taxon>
        <taxon>Pseudomonadota</taxon>
        <taxon>Alphaproteobacteria</taxon>
        <taxon>Acetobacterales</taxon>
        <taxon>Acetobacteraceae</taxon>
        <taxon>Neoroseomonas</taxon>
    </lineage>
</organism>
<dbReference type="Gene3D" id="3.30.9.10">
    <property type="entry name" value="D-Amino Acid Oxidase, subunit A, domain 2"/>
    <property type="match status" value="1"/>
</dbReference>
<dbReference type="Gene3D" id="3.50.50.60">
    <property type="entry name" value="FAD/NAD(P)-binding domain"/>
    <property type="match status" value="2"/>
</dbReference>
<evidence type="ECO:0000256" key="1">
    <source>
        <dbReference type="ARBA" id="ARBA00023002"/>
    </source>
</evidence>
<dbReference type="SUPFAM" id="SSF51905">
    <property type="entry name" value="FAD/NAD(P)-binding domain"/>
    <property type="match status" value="1"/>
</dbReference>
<accession>A0A917NZC6</accession>
<evidence type="ECO:0000313" key="4">
    <source>
        <dbReference type="Proteomes" id="UP000661507"/>
    </source>
</evidence>
<protein>
    <submittedName>
        <fullName evidence="3">Amino acid dehydrogenase</fullName>
    </submittedName>
</protein>
<dbReference type="GO" id="GO:0005737">
    <property type="term" value="C:cytoplasm"/>
    <property type="evidence" value="ECO:0007669"/>
    <property type="project" value="TreeGrafter"/>
</dbReference>
<comment type="caution">
    <text evidence="3">The sequence shown here is derived from an EMBL/GenBank/DDBJ whole genome shotgun (WGS) entry which is preliminary data.</text>
</comment>
<dbReference type="InterPro" id="IPR006076">
    <property type="entry name" value="FAD-dep_OxRdtase"/>
</dbReference>
<dbReference type="EMBL" id="BMKW01000025">
    <property type="protein sequence ID" value="GGJ43180.1"/>
    <property type="molecule type" value="Genomic_DNA"/>
</dbReference>
<dbReference type="PANTHER" id="PTHR13847">
    <property type="entry name" value="SARCOSINE DEHYDROGENASE-RELATED"/>
    <property type="match status" value="1"/>
</dbReference>
<reference evidence="3" key="2">
    <citation type="submission" date="2020-09" db="EMBL/GenBank/DDBJ databases">
        <authorList>
            <person name="Sun Q."/>
            <person name="Zhou Y."/>
        </authorList>
    </citation>
    <scope>NUCLEOTIDE SEQUENCE</scope>
    <source>
        <strain evidence="3">CGMCC 1.3617</strain>
    </source>
</reference>
<keyword evidence="1" id="KW-0560">Oxidoreductase</keyword>